<gene>
    <name evidence="1" type="ORF">L2E82_39916</name>
</gene>
<keyword evidence="2" id="KW-1185">Reference proteome</keyword>
<accession>A0ACB9AJV3</accession>
<reference evidence="2" key="1">
    <citation type="journal article" date="2022" name="Mol. Ecol. Resour.">
        <title>The genomes of chicory, endive, great burdock and yacon provide insights into Asteraceae palaeo-polyploidization history and plant inulin production.</title>
        <authorList>
            <person name="Fan W."/>
            <person name="Wang S."/>
            <person name="Wang H."/>
            <person name="Wang A."/>
            <person name="Jiang F."/>
            <person name="Liu H."/>
            <person name="Zhao H."/>
            <person name="Xu D."/>
            <person name="Zhang Y."/>
        </authorList>
    </citation>
    <scope>NUCLEOTIDE SEQUENCE [LARGE SCALE GENOMIC DNA]</scope>
    <source>
        <strain evidence="2">cv. Punajuju</strain>
    </source>
</reference>
<organism evidence="1 2">
    <name type="scientific">Cichorium intybus</name>
    <name type="common">Chicory</name>
    <dbReference type="NCBI Taxonomy" id="13427"/>
    <lineage>
        <taxon>Eukaryota</taxon>
        <taxon>Viridiplantae</taxon>
        <taxon>Streptophyta</taxon>
        <taxon>Embryophyta</taxon>
        <taxon>Tracheophyta</taxon>
        <taxon>Spermatophyta</taxon>
        <taxon>Magnoliopsida</taxon>
        <taxon>eudicotyledons</taxon>
        <taxon>Gunneridae</taxon>
        <taxon>Pentapetalae</taxon>
        <taxon>asterids</taxon>
        <taxon>campanulids</taxon>
        <taxon>Asterales</taxon>
        <taxon>Asteraceae</taxon>
        <taxon>Cichorioideae</taxon>
        <taxon>Cichorieae</taxon>
        <taxon>Cichoriinae</taxon>
        <taxon>Cichorium</taxon>
    </lineage>
</organism>
<evidence type="ECO:0000313" key="1">
    <source>
        <dbReference type="EMBL" id="KAI3710142.1"/>
    </source>
</evidence>
<name>A0ACB9AJV3_CICIN</name>
<dbReference type="Proteomes" id="UP001055811">
    <property type="component" value="Linkage Group LG07"/>
</dbReference>
<reference evidence="1 2" key="2">
    <citation type="journal article" date="2022" name="Mol. Ecol. Resour.">
        <title>The genomes of chicory, endive, great burdock and yacon provide insights into Asteraceae paleo-polyploidization history and plant inulin production.</title>
        <authorList>
            <person name="Fan W."/>
            <person name="Wang S."/>
            <person name="Wang H."/>
            <person name="Wang A."/>
            <person name="Jiang F."/>
            <person name="Liu H."/>
            <person name="Zhao H."/>
            <person name="Xu D."/>
            <person name="Zhang Y."/>
        </authorList>
    </citation>
    <scope>NUCLEOTIDE SEQUENCE [LARGE SCALE GENOMIC DNA]</scope>
    <source>
        <strain evidence="2">cv. Punajuju</strain>
        <tissue evidence="1">Leaves</tissue>
    </source>
</reference>
<protein>
    <submittedName>
        <fullName evidence="1">Uncharacterized protein</fullName>
    </submittedName>
</protein>
<proteinExistence type="predicted"/>
<comment type="caution">
    <text evidence="1">The sequence shown here is derived from an EMBL/GenBank/DDBJ whole genome shotgun (WGS) entry which is preliminary data.</text>
</comment>
<dbReference type="EMBL" id="CM042015">
    <property type="protein sequence ID" value="KAI3710142.1"/>
    <property type="molecule type" value="Genomic_DNA"/>
</dbReference>
<sequence>MLKRLILKLRHVKEFKIEGFFSKVVSRLEAKGFIFPSNIKFPDVTSDPCGWWYTIPSRQLETWICPTNIIKDNEFKMRKRQKERK</sequence>
<evidence type="ECO:0000313" key="2">
    <source>
        <dbReference type="Proteomes" id="UP001055811"/>
    </source>
</evidence>